<evidence type="ECO:0000256" key="3">
    <source>
        <dbReference type="ARBA" id="ARBA00006676"/>
    </source>
</evidence>
<dbReference type="Pfam" id="PF00226">
    <property type="entry name" value="DnaJ"/>
    <property type="match status" value="1"/>
</dbReference>
<dbReference type="PROSITE" id="PS50076">
    <property type="entry name" value="DNAJ_2"/>
    <property type="match status" value="1"/>
</dbReference>
<dbReference type="GO" id="GO:0004000">
    <property type="term" value="F:adenosine deaminase activity"/>
    <property type="evidence" value="ECO:0007669"/>
    <property type="project" value="TreeGrafter"/>
</dbReference>
<evidence type="ECO:0000256" key="2">
    <source>
        <dbReference type="ARBA" id="ARBA00005058"/>
    </source>
</evidence>
<dbReference type="Pfam" id="PF20179">
    <property type="entry name" value="MSS51_C"/>
    <property type="match status" value="1"/>
</dbReference>
<keyword evidence="4" id="KW-0479">Metal-binding</keyword>
<dbReference type="InterPro" id="IPR001365">
    <property type="entry name" value="A_deaminase_dom"/>
</dbReference>
<comment type="cofactor">
    <cofactor evidence="1">
        <name>Zn(2+)</name>
        <dbReference type="ChEBI" id="CHEBI:29105"/>
    </cofactor>
</comment>
<organism evidence="12 13">
    <name type="scientific">Polarella glacialis</name>
    <name type="common">Dinoflagellate</name>
    <dbReference type="NCBI Taxonomy" id="89957"/>
    <lineage>
        <taxon>Eukaryota</taxon>
        <taxon>Sar</taxon>
        <taxon>Alveolata</taxon>
        <taxon>Dinophyceae</taxon>
        <taxon>Suessiales</taxon>
        <taxon>Suessiaceae</taxon>
        <taxon>Polarella</taxon>
    </lineage>
</organism>
<evidence type="ECO:0000256" key="4">
    <source>
        <dbReference type="ARBA" id="ARBA00022723"/>
    </source>
</evidence>
<dbReference type="UniPathway" id="UPA00606"/>
<dbReference type="Gene3D" id="1.10.287.110">
    <property type="entry name" value="DnaJ domain"/>
    <property type="match status" value="1"/>
</dbReference>
<evidence type="ECO:0000256" key="8">
    <source>
        <dbReference type="ARBA" id="ARBA00023080"/>
    </source>
</evidence>
<gene>
    <name evidence="12" type="ORF">PGLA2088_LOCUS26003</name>
</gene>
<dbReference type="Proteomes" id="UP000626109">
    <property type="component" value="Unassembled WGS sequence"/>
</dbReference>
<evidence type="ECO:0000256" key="6">
    <source>
        <dbReference type="ARBA" id="ARBA00022801"/>
    </source>
</evidence>
<feature type="compositionally biased region" description="Basic and acidic residues" evidence="10">
    <location>
        <begin position="924"/>
        <end position="936"/>
    </location>
</feature>
<dbReference type="InterPro" id="IPR046824">
    <property type="entry name" value="Mss51-like_C"/>
</dbReference>
<comment type="similarity">
    <text evidence="3">Belongs to the metallo-dependent hydrolases superfamily. Adenosine and AMP deaminases family.</text>
</comment>
<feature type="compositionally biased region" description="Basic and acidic residues" evidence="10">
    <location>
        <begin position="1256"/>
        <end position="1271"/>
    </location>
</feature>
<dbReference type="EMBL" id="CAJNNW010026919">
    <property type="protein sequence ID" value="CAE8688604.1"/>
    <property type="molecule type" value="Genomic_DNA"/>
</dbReference>
<feature type="compositionally biased region" description="Basic and acidic residues" evidence="10">
    <location>
        <begin position="391"/>
        <end position="405"/>
    </location>
</feature>
<feature type="region of interest" description="Disordered" evidence="10">
    <location>
        <begin position="924"/>
        <end position="946"/>
    </location>
</feature>
<keyword evidence="7" id="KW-0862">Zinc</keyword>
<feature type="region of interest" description="Disordered" evidence="10">
    <location>
        <begin position="1245"/>
        <end position="1307"/>
    </location>
</feature>
<evidence type="ECO:0000259" key="11">
    <source>
        <dbReference type="PROSITE" id="PS50076"/>
    </source>
</evidence>
<feature type="compositionally biased region" description="Basic and acidic residues" evidence="10">
    <location>
        <begin position="354"/>
        <end position="383"/>
    </location>
</feature>
<dbReference type="Gene3D" id="3.20.20.140">
    <property type="entry name" value="Metal-dependent hydrolases"/>
    <property type="match status" value="1"/>
</dbReference>
<dbReference type="InterPro" id="IPR006330">
    <property type="entry name" value="Ado/ade_deaminase"/>
</dbReference>
<keyword evidence="5" id="KW-0660">Purine salvage</keyword>
<dbReference type="Pfam" id="PF00962">
    <property type="entry name" value="A_deaminase"/>
    <property type="match status" value="1"/>
</dbReference>
<dbReference type="GO" id="GO:0046872">
    <property type="term" value="F:metal ion binding"/>
    <property type="evidence" value="ECO:0007669"/>
    <property type="project" value="UniProtKB-KW"/>
</dbReference>
<proteinExistence type="inferred from homology"/>
<dbReference type="GO" id="GO:0006166">
    <property type="term" value="P:purine ribonucleoside salvage"/>
    <property type="evidence" value="ECO:0007669"/>
    <property type="project" value="UniProtKB-KW"/>
</dbReference>
<feature type="compositionally biased region" description="Low complexity" evidence="10">
    <location>
        <begin position="1284"/>
        <end position="1298"/>
    </location>
</feature>
<dbReference type="CDD" id="cd06257">
    <property type="entry name" value="DnaJ"/>
    <property type="match status" value="1"/>
</dbReference>
<dbReference type="SMART" id="SM00271">
    <property type="entry name" value="DnaJ"/>
    <property type="match status" value="1"/>
</dbReference>
<dbReference type="PRINTS" id="PR00625">
    <property type="entry name" value="JDOMAIN"/>
</dbReference>
<evidence type="ECO:0000256" key="5">
    <source>
        <dbReference type="ARBA" id="ARBA00022726"/>
    </source>
</evidence>
<dbReference type="GO" id="GO:0046103">
    <property type="term" value="P:inosine biosynthetic process"/>
    <property type="evidence" value="ECO:0007669"/>
    <property type="project" value="TreeGrafter"/>
</dbReference>
<comment type="catalytic activity">
    <reaction evidence="9">
        <text>N(6)-methyl-AMP + H2O + H(+) = IMP + methylamine</text>
        <dbReference type="Rhea" id="RHEA:16001"/>
        <dbReference type="ChEBI" id="CHEBI:15377"/>
        <dbReference type="ChEBI" id="CHEBI:15378"/>
        <dbReference type="ChEBI" id="CHEBI:58053"/>
        <dbReference type="ChEBI" id="CHEBI:59338"/>
        <dbReference type="ChEBI" id="CHEBI:144842"/>
    </reaction>
    <physiologicalReaction direction="left-to-right" evidence="9">
        <dbReference type="Rhea" id="RHEA:16002"/>
    </physiologicalReaction>
</comment>
<evidence type="ECO:0000256" key="7">
    <source>
        <dbReference type="ARBA" id="ARBA00022833"/>
    </source>
</evidence>
<dbReference type="InterPro" id="IPR036869">
    <property type="entry name" value="J_dom_sf"/>
</dbReference>
<feature type="domain" description="J" evidence="11">
    <location>
        <begin position="13"/>
        <end position="78"/>
    </location>
</feature>
<keyword evidence="6" id="KW-0378">Hydrolase</keyword>
<sequence length="1886" mass="203141">MAMLQGVGGATPNLYQVLAVDMNADEEDIKASYRKLVQVWNPDKHPTDSNRYVRIRLMNDAYETLMSPLKRSTYDQMLAGLEFKRMGTRLNTQLVNPKINIPKEFVLCPLGSHDKFIRVVNEQLVVQSRDDALGAGFVEFFWSTRFTLWWMPDDMCRLSCQTWTGQGVDLKRQGATATKLMHLLLEFSAGHENDPTAEATVSLSPIQDIHMCNLTVSGSPFIPGAYRFQSAYCPGRYLTYRSPDPTLLMAPDTGNHVVDFLIVDYTKASNFMNVGEVIRAAVESQGGSHGDYVKLKDLRADHNVKRYFQQVLGKPVWSPQELETYFEGHSEEWDFSLQKARVRIRPGGPLDKTYNSKDEGKSKGSSKREASRSRDRRAVEPAKEVAVSSAGKDKDDGKDARKDASEETGGSLDKRLRTASGQMATVQVVMSAAGEDLAKLPFQTVPLVLQRLADTQAGVRLADITAARRRFLVTMPVLLGEGTGRAAARVLSITTLLGMRKDVAAIAGSGADLAEVCQSALETIAEVLGVRIRRVPVEVDLDMLPDIFALPMNWHSVAEALEEAVRPLLKKKLPADLLKPLKAAVAAKLPKDSWPVLGALARCAMKNVYEADVTVAADLLLTIAETGAEVAGVISCLRPPLLQRLALADLISIVAALGEQQPEADVLRPALQSRVAVSGPALAAVPPEKLLRLARAARLSPVIAEVALGPVVGAVAASLGRWPASATAELLLVVATAVDCQGKSVAETSGAKRMIAAADGALTPHLKDEKLEMATLMRVIIGSAAVVGQSRGLLEKAATQAIVRSGELRPAQMMLVTQGVLPLGGSHPIVADLLDCWGERIGAGGYFIVPPDDLASLAALAVSLGSESQNLFYVIGVRLQEGLDNLTSSGRASLESAFPAGGGLEFPGKEDLLSKLAAGAAKELETEASTERDAKKPRGLGARPELNGRRGRALRWVAAKGRWKVDLEGELLALKPENLVPLPGCCDALAQTVLLALGRTEVFGGALRRLHVLGATAWELGMSFAPLAGAAHPSSEGALVEVVLVGPDLPSWLPDADLRQCWLEAGVCVSCFRGRYEEFVSSPSFEAADVTFLSNPGLCPSGISQGFFDWAPALHALAGSSPQSLGVCAGVEPYASGEWLGDGIYDELVLRASGFEILAPAERCSHGCFAKEHPACGWQLWGFTCVFCWPTVGGESSKKPCVVDALEPWIWQAYYKARRTRCELPRFRFRPPAMALQPEDLKEHGRCKGLGATSEARSELRRKEESTRLMDDSEDEEGAGDESGGPPTTTTATTTTPACDNAGEEPQQISNDEEKLFMAQMEWVSATVKAAWTQGAGQCYAAAAAAGAVAAAEEFADRSRSRPPPPGQLHVMVLGAGELAARLGAQGGLGPAAAAAAAVVVFEALAVEALWRKPGALGQELVGHAVLGALEAAGLQLGAGVASAVGQRAADTYQQLQGPQQPPAGPLGELLFELAEVACHLAAAEASQCRAVAAAVVDNLDLVVPALGGREAALRLSKHAHLSGSITQEKLIELLARRGNGDTFTPFDCRLDLSNALEKCFDYFAKVATVVTDLQALRESTLHVLEFFAADRCIYLELRTSPKQFKLNAVESDGVEVLTTKLQYLQAVSDSIQEFQSQAQARFGFVMEVKVLLSVDRGRVTSKESALQQIDDIVAMHVQYPNLVVGIDVCGNPSKPTVVPYLIPALLERKDAFLKLPITFHTAETQDDEESRLVLSSMRELNIRRLGHVCFFPDECREEVLKGGIHADGGCVGIEICPTSNLVTRGLENGLADHHFLDWWKKSDHVLLSINTDDTGLFSCDLSSEIHDLARAFRLSREDLIEIQRQALLSSFHPEKQRLLETFDAMLSSSKVDSEQAAKRLKTVPS</sequence>
<reference evidence="12" key="1">
    <citation type="submission" date="2021-02" db="EMBL/GenBank/DDBJ databases">
        <authorList>
            <person name="Dougan E. K."/>
            <person name="Rhodes N."/>
            <person name="Thang M."/>
            <person name="Chan C."/>
        </authorList>
    </citation>
    <scope>NUCLEOTIDE SEQUENCE</scope>
</reference>
<dbReference type="PANTHER" id="PTHR11409:SF42">
    <property type="entry name" value="ADENOSINE DEAMINASE-LIKE PROTEIN"/>
    <property type="match status" value="1"/>
</dbReference>
<dbReference type="SUPFAM" id="SSF51556">
    <property type="entry name" value="Metallo-dependent hydrolases"/>
    <property type="match status" value="1"/>
</dbReference>
<dbReference type="InterPro" id="IPR032466">
    <property type="entry name" value="Metal_Hydrolase"/>
</dbReference>
<keyword evidence="8" id="KW-0546">Nucleotide metabolism</keyword>
<name>A0A813JWW9_POLGL</name>
<dbReference type="GO" id="GO:0006154">
    <property type="term" value="P:adenosine catabolic process"/>
    <property type="evidence" value="ECO:0007669"/>
    <property type="project" value="TreeGrafter"/>
</dbReference>
<comment type="pathway">
    <text evidence="2">Purine metabolism; purine nucleoside salvage.</text>
</comment>
<dbReference type="InterPro" id="IPR001623">
    <property type="entry name" value="DnaJ_domain"/>
</dbReference>
<accession>A0A813JWW9</accession>
<dbReference type="GO" id="GO:0009117">
    <property type="term" value="P:nucleotide metabolic process"/>
    <property type="evidence" value="ECO:0007669"/>
    <property type="project" value="UniProtKB-KW"/>
</dbReference>
<evidence type="ECO:0000313" key="13">
    <source>
        <dbReference type="Proteomes" id="UP000626109"/>
    </source>
</evidence>
<evidence type="ECO:0000256" key="9">
    <source>
        <dbReference type="ARBA" id="ARBA00048787"/>
    </source>
</evidence>
<comment type="caution">
    <text evidence="12">The sequence shown here is derived from an EMBL/GenBank/DDBJ whole genome shotgun (WGS) entry which is preliminary data.</text>
</comment>
<evidence type="ECO:0000256" key="1">
    <source>
        <dbReference type="ARBA" id="ARBA00001947"/>
    </source>
</evidence>
<protein>
    <recommendedName>
        <fullName evidence="11">J domain-containing protein</fullName>
    </recommendedName>
</protein>
<evidence type="ECO:0000313" key="12">
    <source>
        <dbReference type="EMBL" id="CAE8688604.1"/>
    </source>
</evidence>
<evidence type="ECO:0000256" key="10">
    <source>
        <dbReference type="SAM" id="MobiDB-lite"/>
    </source>
</evidence>
<feature type="region of interest" description="Disordered" evidence="10">
    <location>
        <begin position="346"/>
        <end position="417"/>
    </location>
</feature>
<dbReference type="PANTHER" id="PTHR11409">
    <property type="entry name" value="ADENOSINE DEAMINASE"/>
    <property type="match status" value="1"/>
</dbReference>
<dbReference type="SUPFAM" id="SSF46565">
    <property type="entry name" value="Chaperone J-domain"/>
    <property type="match status" value="1"/>
</dbReference>